<sequence length="895" mass="101827">MGFSEAVQWWEDWQLRLLVLASLFLQYFLFVAALLRKRCIPHWFRSLIWLAYLGCDAVAIYALATLFNLHKEIATQPGSAHLDTLWAPILLLHLGGQDSISAYSIEDNENWRRHLLISVSQITVAIYVFRKSWWSDNRRLLRAAILLFVPGILKCLQKPWALKNATVTSIINSSDPRLEKTFEKDLALRKDILSLDKYTEEAANCVKGMEGMPIAEDLKGEIGDEPYHLFVDLSHPYCIRLKNLQLMAPPAARDEAHGLVRSSLSRSFNRLYTRNKGGIGGLLRAAVMLLTFAVIGLFQESRRNAYARADVVVTYVLLCCTASLEFISACFVLGSSLPLLHDQVAQYNLIGYLARNKNYQWFWTLASRLGCKDQVDLLWCTEPSEPSLRITKLVYDHVARGWKEYIKRMEEMVVHDQDIDWWDWDVYMTAVGAYRRFNDSRGQRTLKREMGDFDGAMAALRSSLRMPFDESVLLWHLATEFCYFEHVDTGSDATRHSRVMSNYMAYLLFVKPEMLMPGARRGLFKAVHGELDPSGSRVELEPTDTTLASPPKTKDEMVRKIIQKVESTIGSDDLVHKAWELAHELMEFAKKEEKEQKKKAKEEEDRKKTEEEVKLTDEEKMKREVEYMKLAEEQKRGKDEEAEKAELVKKKAGEVKKKQLMVRAKKAGDDKMWAVIQGVWVEMLCFSAGRCRGYLHAKSLGNGGEYLSYVWLLLSYMGMETMPERMQRPELPVEGDMGAPEMVNEPAKEKDEKEKEKGNPRESKGKEKENLKASKGKENNNKELKEEEAEGDMGAQVKPMPKEMMSEPAKEKEIVDPKAEKEKGDTELKEKEMEGEMKPLQATTTTAATTLAAAVALIVGDDNVEGEMKPQEATATTMAITSTAEVASIMGDDNV</sequence>
<feature type="compositionally biased region" description="Basic and acidic residues" evidence="1">
    <location>
        <begin position="746"/>
        <end position="785"/>
    </location>
</feature>
<feature type="transmembrane region" description="Helical" evidence="2">
    <location>
        <begin position="311"/>
        <end position="333"/>
    </location>
</feature>
<feature type="domain" description="DUF4220" evidence="3">
    <location>
        <begin position="49"/>
        <end position="336"/>
    </location>
</feature>
<dbReference type="InterPro" id="IPR025315">
    <property type="entry name" value="DUF4220"/>
</dbReference>
<evidence type="ECO:0000259" key="3">
    <source>
        <dbReference type="Pfam" id="PF13968"/>
    </source>
</evidence>
<organism evidence="4 5">
    <name type="scientific">Dichanthelium oligosanthes</name>
    <dbReference type="NCBI Taxonomy" id="888268"/>
    <lineage>
        <taxon>Eukaryota</taxon>
        <taxon>Viridiplantae</taxon>
        <taxon>Streptophyta</taxon>
        <taxon>Embryophyta</taxon>
        <taxon>Tracheophyta</taxon>
        <taxon>Spermatophyta</taxon>
        <taxon>Magnoliopsida</taxon>
        <taxon>Liliopsida</taxon>
        <taxon>Poales</taxon>
        <taxon>Poaceae</taxon>
        <taxon>PACMAD clade</taxon>
        <taxon>Panicoideae</taxon>
        <taxon>Panicodae</taxon>
        <taxon>Paniceae</taxon>
        <taxon>Dichantheliinae</taxon>
        <taxon>Dichanthelium</taxon>
    </lineage>
</organism>
<dbReference type="Pfam" id="PF04578">
    <property type="entry name" value="DUF594"/>
    <property type="match status" value="1"/>
</dbReference>
<proteinExistence type="predicted"/>
<gene>
    <name evidence="4" type="ORF">BAE44_0005283</name>
</gene>
<evidence type="ECO:0000256" key="2">
    <source>
        <dbReference type="SAM" id="Phobius"/>
    </source>
</evidence>
<feature type="transmembrane region" description="Helical" evidence="2">
    <location>
        <begin position="279"/>
        <end position="299"/>
    </location>
</feature>
<keyword evidence="2" id="KW-0472">Membrane</keyword>
<dbReference type="OrthoDB" id="670233at2759"/>
<feature type="region of interest" description="Disordered" evidence="1">
    <location>
        <begin position="593"/>
        <end position="613"/>
    </location>
</feature>
<keyword evidence="2" id="KW-1133">Transmembrane helix</keyword>
<name>A0A1E5W8X6_9POAL</name>
<accession>A0A1E5W8X6</accession>
<evidence type="ECO:0000313" key="4">
    <source>
        <dbReference type="EMBL" id="OEL33698.1"/>
    </source>
</evidence>
<feature type="region of interest" description="Disordered" evidence="1">
    <location>
        <begin position="730"/>
        <end position="842"/>
    </location>
</feature>
<feature type="compositionally biased region" description="Basic and acidic residues" evidence="1">
    <location>
        <begin position="800"/>
        <end position="837"/>
    </location>
</feature>
<protein>
    <recommendedName>
        <fullName evidence="3">DUF4220 domain-containing protein</fullName>
    </recommendedName>
</protein>
<dbReference type="EMBL" id="LWDX02017862">
    <property type="protein sequence ID" value="OEL33698.1"/>
    <property type="molecule type" value="Genomic_DNA"/>
</dbReference>
<evidence type="ECO:0000256" key="1">
    <source>
        <dbReference type="SAM" id="MobiDB-lite"/>
    </source>
</evidence>
<feature type="transmembrane region" description="Helical" evidence="2">
    <location>
        <begin position="15"/>
        <end position="35"/>
    </location>
</feature>
<dbReference type="PANTHER" id="PTHR31325">
    <property type="entry name" value="OS01G0798800 PROTEIN-RELATED"/>
    <property type="match status" value="1"/>
</dbReference>
<evidence type="ECO:0000313" key="5">
    <source>
        <dbReference type="Proteomes" id="UP000095767"/>
    </source>
</evidence>
<dbReference type="InterPro" id="IPR007658">
    <property type="entry name" value="DUF594"/>
</dbReference>
<keyword evidence="2" id="KW-0812">Transmembrane</keyword>
<dbReference type="Proteomes" id="UP000095767">
    <property type="component" value="Unassembled WGS sequence"/>
</dbReference>
<dbReference type="Pfam" id="PF13968">
    <property type="entry name" value="DUF4220"/>
    <property type="match status" value="1"/>
</dbReference>
<feature type="transmembrane region" description="Helical" evidence="2">
    <location>
        <begin position="47"/>
        <end position="67"/>
    </location>
</feature>
<dbReference type="STRING" id="888268.A0A1E5W8X6"/>
<keyword evidence="5" id="KW-1185">Reference proteome</keyword>
<dbReference type="AlphaFoldDB" id="A0A1E5W8X6"/>
<comment type="caution">
    <text evidence="4">The sequence shown here is derived from an EMBL/GenBank/DDBJ whole genome shotgun (WGS) entry which is preliminary data.</text>
</comment>
<reference evidence="4 5" key="1">
    <citation type="submission" date="2016-09" db="EMBL/GenBank/DDBJ databases">
        <title>The draft genome of Dichanthelium oligosanthes: A C3 panicoid grass species.</title>
        <authorList>
            <person name="Studer A.J."/>
            <person name="Schnable J.C."/>
            <person name="Brutnell T.P."/>
        </authorList>
    </citation>
    <scope>NUCLEOTIDE SEQUENCE [LARGE SCALE GENOMIC DNA]</scope>
    <source>
        <strain evidence="5">cv. Kellogg 1175</strain>
        <tissue evidence="4">Leaf</tissue>
    </source>
</reference>